<evidence type="ECO:0000256" key="3">
    <source>
        <dbReference type="ARBA" id="ARBA00022801"/>
    </source>
</evidence>
<evidence type="ECO:0000256" key="2">
    <source>
        <dbReference type="ARBA" id="ARBA00022729"/>
    </source>
</evidence>
<feature type="compositionally biased region" description="Low complexity" evidence="4">
    <location>
        <begin position="187"/>
        <end position="198"/>
    </location>
</feature>
<feature type="domain" description="G5" evidence="5">
    <location>
        <begin position="122"/>
        <end position="202"/>
    </location>
</feature>
<dbReference type="Proteomes" id="UP000291591">
    <property type="component" value="Unassembled WGS sequence"/>
</dbReference>
<evidence type="ECO:0000259" key="5">
    <source>
        <dbReference type="PROSITE" id="PS51109"/>
    </source>
</evidence>
<evidence type="ECO:0000313" key="7">
    <source>
        <dbReference type="Proteomes" id="UP000291591"/>
    </source>
</evidence>
<dbReference type="InterPro" id="IPR023346">
    <property type="entry name" value="Lysozyme-like_dom_sf"/>
</dbReference>
<keyword evidence="3" id="KW-0378">Hydrolase</keyword>
<feature type="region of interest" description="Disordered" evidence="4">
    <location>
        <begin position="183"/>
        <end position="222"/>
    </location>
</feature>
<accession>A0A4Q7UV30</accession>
<proteinExistence type="inferred from homology"/>
<dbReference type="RefSeq" id="WP_130288590.1">
    <property type="nucleotide sequence ID" value="NZ_SHKL01000001.1"/>
</dbReference>
<reference evidence="6 7" key="1">
    <citation type="submission" date="2019-02" db="EMBL/GenBank/DDBJ databases">
        <title>Sequencing the genomes of 1000 actinobacteria strains.</title>
        <authorList>
            <person name="Klenk H.-P."/>
        </authorList>
    </citation>
    <scope>NUCLEOTIDE SEQUENCE [LARGE SCALE GENOMIC DNA]</scope>
    <source>
        <strain evidence="6 7">DSM 45779</strain>
    </source>
</reference>
<dbReference type="EMBL" id="SHKL01000001">
    <property type="protein sequence ID" value="RZT83899.1"/>
    <property type="molecule type" value="Genomic_DNA"/>
</dbReference>
<dbReference type="AlphaFoldDB" id="A0A4Q7UV30"/>
<dbReference type="CDD" id="cd13925">
    <property type="entry name" value="RPF"/>
    <property type="match status" value="1"/>
</dbReference>
<dbReference type="Gene3D" id="2.20.230.10">
    <property type="entry name" value="Resuscitation-promoting factor rpfb"/>
    <property type="match status" value="1"/>
</dbReference>
<dbReference type="OrthoDB" id="1404170at2"/>
<dbReference type="InterPro" id="IPR010618">
    <property type="entry name" value="RPF"/>
</dbReference>
<evidence type="ECO:0000256" key="4">
    <source>
        <dbReference type="SAM" id="MobiDB-lite"/>
    </source>
</evidence>
<evidence type="ECO:0000313" key="6">
    <source>
        <dbReference type="EMBL" id="RZT83899.1"/>
    </source>
</evidence>
<dbReference type="Gene3D" id="1.10.530.10">
    <property type="match status" value="1"/>
</dbReference>
<organism evidence="6 7">
    <name type="scientific">Pseudonocardia sediminis</name>
    <dbReference type="NCBI Taxonomy" id="1397368"/>
    <lineage>
        <taxon>Bacteria</taxon>
        <taxon>Bacillati</taxon>
        <taxon>Actinomycetota</taxon>
        <taxon>Actinomycetes</taxon>
        <taxon>Pseudonocardiales</taxon>
        <taxon>Pseudonocardiaceae</taxon>
        <taxon>Pseudonocardia</taxon>
    </lineage>
</organism>
<dbReference type="PROSITE" id="PS51109">
    <property type="entry name" value="G5"/>
    <property type="match status" value="1"/>
</dbReference>
<comment type="caution">
    <text evidence="6">The sequence shown here is derived from an EMBL/GenBank/DDBJ whole genome shotgun (WGS) entry which is preliminary data.</text>
</comment>
<sequence length="306" mass="31267">MVEHVVRTGRTSRDAFGQHGGATPFPQGGAPAGLENTGRHRSLERPRTGRKTAVAAALFSLPTGGLAAAVLSPELPGAEQTASLKADLAASSTPLAAAAPQAAMSIVPVSSSATGTLQSAAASPMNGQQIVELQKMPAPEKVVEDDSLPEGTKTVVDPGAEGARSTIWRVNYAGGKEVSRERIGAGATTPAKPKVVKVGTKKKDAPASEAGDDAGKKAAPAVSGGAVWDKLSKCEAGGDWSTNSGNGYYGGLQFDTQTWNAYGGDEFAPRPDQASREEQIAVANKVKDDRGGYSAWPACSSKLGLS</sequence>
<protein>
    <submittedName>
        <fullName evidence="6">Surface rod structure-forming protein G</fullName>
    </submittedName>
</protein>
<evidence type="ECO:0000256" key="1">
    <source>
        <dbReference type="ARBA" id="ARBA00010830"/>
    </source>
</evidence>
<dbReference type="Pfam" id="PF06737">
    <property type="entry name" value="Transglycosylas"/>
    <property type="match status" value="1"/>
</dbReference>
<feature type="region of interest" description="Disordered" evidence="4">
    <location>
        <begin position="1"/>
        <end position="51"/>
    </location>
</feature>
<keyword evidence="7" id="KW-1185">Reference proteome</keyword>
<keyword evidence="2" id="KW-0732">Signal</keyword>
<comment type="similarity">
    <text evidence="1">Belongs to the transglycosylase family. Rpf subfamily.</text>
</comment>
<dbReference type="GO" id="GO:0016787">
    <property type="term" value="F:hydrolase activity"/>
    <property type="evidence" value="ECO:0007669"/>
    <property type="project" value="UniProtKB-KW"/>
</dbReference>
<dbReference type="SUPFAM" id="SSF53955">
    <property type="entry name" value="Lysozyme-like"/>
    <property type="match status" value="1"/>
</dbReference>
<dbReference type="SMART" id="SM01208">
    <property type="entry name" value="G5"/>
    <property type="match status" value="1"/>
</dbReference>
<gene>
    <name evidence="6" type="ORF">EV383_0725</name>
</gene>
<dbReference type="Pfam" id="PF07501">
    <property type="entry name" value="G5"/>
    <property type="match status" value="1"/>
</dbReference>
<name>A0A4Q7UV30_PSEST</name>
<dbReference type="InterPro" id="IPR011098">
    <property type="entry name" value="G5_dom"/>
</dbReference>
<feature type="compositionally biased region" description="Basic and acidic residues" evidence="4">
    <location>
        <begin position="37"/>
        <end position="47"/>
    </location>
</feature>